<dbReference type="Gene3D" id="1.10.1790.10">
    <property type="entry name" value="PRD domain"/>
    <property type="match status" value="2"/>
</dbReference>
<dbReference type="Pfam" id="PF00359">
    <property type="entry name" value="PTS_EIIA_2"/>
    <property type="match status" value="1"/>
</dbReference>
<dbReference type="Gene3D" id="1.10.10.10">
    <property type="entry name" value="Winged helix-like DNA-binding domain superfamily/Winged helix DNA-binding domain"/>
    <property type="match status" value="1"/>
</dbReference>
<dbReference type="InterPro" id="IPR036634">
    <property type="entry name" value="PRD_sf"/>
</dbReference>
<dbReference type="InterPro" id="IPR036390">
    <property type="entry name" value="WH_DNA-bd_sf"/>
</dbReference>
<reference evidence="8 9" key="1">
    <citation type="submission" date="2016-11" db="EMBL/GenBank/DDBJ databases">
        <authorList>
            <person name="Jaros S."/>
            <person name="Januszkiewicz K."/>
            <person name="Wedrychowicz H."/>
        </authorList>
    </citation>
    <scope>NUCLEOTIDE SEQUENCE [LARGE SCALE GENOMIC DNA]</scope>
    <source>
        <strain evidence="8 9">DSM 14828</strain>
    </source>
</reference>
<evidence type="ECO:0000256" key="1">
    <source>
        <dbReference type="ARBA" id="ARBA00022679"/>
    </source>
</evidence>
<feature type="domain" description="PRD" evidence="7">
    <location>
        <begin position="206"/>
        <end position="311"/>
    </location>
</feature>
<dbReference type="Pfam" id="PF08279">
    <property type="entry name" value="HTH_11"/>
    <property type="match status" value="1"/>
</dbReference>
<dbReference type="InterPro" id="IPR013011">
    <property type="entry name" value="PTS_EIIB_2"/>
</dbReference>
<evidence type="ECO:0000313" key="9">
    <source>
        <dbReference type="Proteomes" id="UP000184251"/>
    </source>
</evidence>
<dbReference type="GO" id="GO:0006355">
    <property type="term" value="P:regulation of DNA-templated transcription"/>
    <property type="evidence" value="ECO:0007669"/>
    <property type="project" value="InterPro"/>
</dbReference>
<organism evidence="8 9">
    <name type="scientific">Alkalibacter saccharofermentans DSM 14828</name>
    <dbReference type="NCBI Taxonomy" id="1120975"/>
    <lineage>
        <taxon>Bacteria</taxon>
        <taxon>Bacillati</taxon>
        <taxon>Bacillota</taxon>
        <taxon>Clostridia</taxon>
        <taxon>Eubacteriales</taxon>
        <taxon>Eubacteriaceae</taxon>
        <taxon>Alkalibacter</taxon>
    </lineage>
</organism>
<dbReference type="Pfam" id="PF00874">
    <property type="entry name" value="PRD"/>
    <property type="match status" value="2"/>
</dbReference>
<evidence type="ECO:0000256" key="2">
    <source>
        <dbReference type="ARBA" id="ARBA00022737"/>
    </source>
</evidence>
<keyword evidence="2" id="KW-0677">Repeat</keyword>
<dbReference type="InterPro" id="IPR002178">
    <property type="entry name" value="PTS_EIIA_type-2_dom"/>
</dbReference>
<gene>
    <name evidence="8" type="ORF">SAMN02746064_00865</name>
</gene>
<dbReference type="RefSeq" id="WP_073269852.1">
    <property type="nucleotide sequence ID" value="NZ_FQTU01000004.1"/>
</dbReference>
<protein>
    <submittedName>
        <fullName evidence="8">Transcriptional antiterminator, BglG family</fullName>
    </submittedName>
</protein>
<name>A0A1M4UZ50_9FIRM</name>
<dbReference type="SUPFAM" id="SSF63520">
    <property type="entry name" value="PTS-regulatory domain, PRD"/>
    <property type="match status" value="2"/>
</dbReference>
<dbReference type="CDD" id="cd00211">
    <property type="entry name" value="PTS_IIA_fru"/>
    <property type="match status" value="1"/>
</dbReference>
<dbReference type="SUPFAM" id="SSF46785">
    <property type="entry name" value="Winged helix' DNA-binding domain"/>
    <property type="match status" value="1"/>
</dbReference>
<evidence type="ECO:0000259" key="7">
    <source>
        <dbReference type="PROSITE" id="PS51372"/>
    </source>
</evidence>
<dbReference type="InterPro" id="IPR036388">
    <property type="entry name" value="WH-like_DNA-bd_sf"/>
</dbReference>
<dbReference type="Gene3D" id="3.40.930.10">
    <property type="entry name" value="Mannitol-specific EII, Chain A"/>
    <property type="match status" value="1"/>
</dbReference>
<dbReference type="AlphaFoldDB" id="A0A1M4UZ50"/>
<evidence type="ECO:0000256" key="3">
    <source>
        <dbReference type="ARBA" id="ARBA00023015"/>
    </source>
</evidence>
<evidence type="ECO:0000259" key="6">
    <source>
        <dbReference type="PROSITE" id="PS51099"/>
    </source>
</evidence>
<feature type="domain" description="PRD" evidence="7">
    <location>
        <begin position="313"/>
        <end position="421"/>
    </location>
</feature>
<dbReference type="SUPFAM" id="SSF55804">
    <property type="entry name" value="Phoshotransferase/anion transport protein"/>
    <property type="match status" value="1"/>
</dbReference>
<keyword evidence="1" id="KW-0808">Transferase</keyword>
<dbReference type="PROSITE" id="PS51094">
    <property type="entry name" value="PTS_EIIA_TYPE_2"/>
    <property type="match status" value="1"/>
</dbReference>
<keyword evidence="4" id="KW-0804">Transcription</keyword>
<dbReference type="OrthoDB" id="9813552at2"/>
<proteinExistence type="predicted"/>
<dbReference type="EMBL" id="FQTU01000004">
    <property type="protein sequence ID" value="SHE61945.1"/>
    <property type="molecule type" value="Genomic_DNA"/>
</dbReference>
<evidence type="ECO:0000313" key="8">
    <source>
        <dbReference type="EMBL" id="SHE61945.1"/>
    </source>
</evidence>
<evidence type="ECO:0000259" key="5">
    <source>
        <dbReference type="PROSITE" id="PS51094"/>
    </source>
</evidence>
<feature type="domain" description="PTS EIIA type-2" evidence="5">
    <location>
        <begin position="565"/>
        <end position="708"/>
    </location>
</feature>
<dbReference type="InterPro" id="IPR036095">
    <property type="entry name" value="PTS_EIIB-like_sf"/>
</dbReference>
<keyword evidence="3" id="KW-0805">Transcription regulation</keyword>
<dbReference type="Pfam" id="PF02302">
    <property type="entry name" value="PTS_IIB"/>
    <property type="match status" value="1"/>
</dbReference>
<dbReference type="Proteomes" id="UP000184251">
    <property type="component" value="Unassembled WGS sequence"/>
</dbReference>
<dbReference type="InterPro" id="IPR013196">
    <property type="entry name" value="HTH_11"/>
</dbReference>
<dbReference type="PROSITE" id="PS51099">
    <property type="entry name" value="PTS_EIIB_TYPE_2"/>
    <property type="match status" value="1"/>
</dbReference>
<dbReference type="GO" id="GO:0009401">
    <property type="term" value="P:phosphoenolpyruvate-dependent sugar phosphotransferase system"/>
    <property type="evidence" value="ECO:0007669"/>
    <property type="project" value="InterPro"/>
</dbReference>
<dbReference type="STRING" id="1120975.SAMN02746064_00865"/>
<dbReference type="PROSITE" id="PS00372">
    <property type="entry name" value="PTS_EIIA_TYPE_2_HIS"/>
    <property type="match status" value="1"/>
</dbReference>
<dbReference type="Gene3D" id="3.40.50.2300">
    <property type="match status" value="1"/>
</dbReference>
<dbReference type="InterPro" id="IPR050661">
    <property type="entry name" value="BglG_antiterminators"/>
</dbReference>
<dbReference type="PROSITE" id="PS51372">
    <property type="entry name" value="PRD_2"/>
    <property type="match status" value="2"/>
</dbReference>
<sequence length="719" mass="82965">MYLKLRTKKILEFLFNQTDYISAKKISNKFNVSTRTIRYDLDEIEDLLKSYNILMYKVPKLGILIKSSKEQKYKVLNELNSKTPEEVFLTNEQKKKYIISRLLAADKPITIGDLSEELCLGKSVVAKTLKDVEIWFQEKNIQLIKKTKKGIFIKTTESDWRKSVTELLSYEIDSKYIVRYLEKLSSEIIDTSTSMDYVSSQYFNMIFNGIDIRLLGELITRLEKETDTKLVDSSFIALMVHIALAVKRLKSKKAICFEARNLEKIMNNHEFNIIKSVVNEYQEKFDVVINDDEIGYITLHLLGSKTKTHRKQEDDNTLKDLSLRLINNIDKKISEKILIDDQLIKGIMLHLEPALVRMSNKMFINNPMLNEIKVKYKNVFNVVKIQCENLFRNYGVDQIPDDEVAYITLHIGASIERSKRKIKNEIRALLVCGSGFGTVKMLSSRMKYEFPKLEIVKEVSVLDITDDDLNSVDLIIATVDFDISSNKKVVKVSPLLTMEDIKKIETFLNVQFIAENNKYKPNIMELLSIIEKHCEIQDRDSLTKELKIEFFQYYEKGEDLPMLSDVLKEENINLCHHANNWEESVYEAGRLLVEADCAESRYIDAMIESVKELGPYIVIAKGIAMPHARPGNGSKKVSMSLVRLDKPVEFGNKDNDPVDLVFALSATDNNSHLKVMADLSSILSNENYIRILRESKDIREVLNLIENVSEGRSINEWDE</sequence>
<dbReference type="CDD" id="cd05568">
    <property type="entry name" value="PTS_IIB_bgl_like"/>
    <property type="match status" value="1"/>
</dbReference>
<keyword evidence="9" id="KW-1185">Reference proteome</keyword>
<dbReference type="InterPro" id="IPR003501">
    <property type="entry name" value="PTS_EIIB_2/3"/>
</dbReference>
<dbReference type="InterPro" id="IPR016152">
    <property type="entry name" value="PTrfase/Anion_transptr"/>
</dbReference>
<dbReference type="GO" id="GO:0008982">
    <property type="term" value="F:protein-N(PI)-phosphohistidine-sugar phosphotransferase activity"/>
    <property type="evidence" value="ECO:0007669"/>
    <property type="project" value="InterPro"/>
</dbReference>
<dbReference type="InterPro" id="IPR011608">
    <property type="entry name" value="PRD"/>
</dbReference>
<dbReference type="PANTHER" id="PTHR30185">
    <property type="entry name" value="CRYPTIC BETA-GLUCOSIDE BGL OPERON ANTITERMINATOR"/>
    <property type="match status" value="1"/>
</dbReference>
<accession>A0A1M4UZ50</accession>
<evidence type="ECO:0000256" key="4">
    <source>
        <dbReference type="ARBA" id="ARBA00023163"/>
    </source>
</evidence>
<feature type="domain" description="PTS EIIB type-2" evidence="6">
    <location>
        <begin position="426"/>
        <end position="516"/>
    </location>
</feature>
<dbReference type="SUPFAM" id="SSF52794">
    <property type="entry name" value="PTS system IIB component-like"/>
    <property type="match status" value="1"/>
</dbReference>
<dbReference type="PANTHER" id="PTHR30185:SF18">
    <property type="entry name" value="TRANSCRIPTIONAL REGULATOR MTLR"/>
    <property type="match status" value="1"/>
</dbReference>